<reference evidence="2 3" key="1">
    <citation type="journal article" date="2013" name="Genome Announc.">
        <title>Draft Genome Sequence of Cesiribacter andamanensis Strain AMV16T, Isolated from a Soil Sample from a Mud Volcano in the Andaman Islands, India.</title>
        <authorList>
            <person name="Shivaji S."/>
            <person name="Ara S."/>
            <person name="Begum Z."/>
            <person name="Srinivas T.N."/>
            <person name="Singh A."/>
            <person name="Kumar Pinnaka A."/>
        </authorList>
    </citation>
    <scope>NUCLEOTIDE SEQUENCE [LARGE SCALE GENOMIC DNA]</scope>
    <source>
        <strain evidence="2 3">AMV16</strain>
    </source>
</reference>
<keyword evidence="2" id="KW-0808">Transferase</keyword>
<dbReference type="Pfam" id="PF08241">
    <property type="entry name" value="Methyltransf_11"/>
    <property type="match status" value="1"/>
</dbReference>
<evidence type="ECO:0000259" key="1">
    <source>
        <dbReference type="Pfam" id="PF08241"/>
    </source>
</evidence>
<sequence>MALFKTEVTSETLASDNPIHQRLLKPYLYVEDKIGGFVAEIGCGDGRGLELLAPRSEGYTALDKSTAIAQGRARGMKGVEFIETMMPPIPLPDNTYDVVLCFQVIEHILNDTTFLEELHRILKPGGTLYLTTPNRTLSLSRNPWHIREYAADELTLLAAAIFGPKGVQMLGITGNEKVMRYYEENKQSVKRLTRWDILDLQHRLPASLLKVPYEIMNRLNRSLLRTRNQGLVQELSHEDYLISQQPAQSLDLFLVARK</sequence>
<evidence type="ECO:0000313" key="2">
    <source>
        <dbReference type="EMBL" id="EMR04273.1"/>
    </source>
</evidence>
<dbReference type="AlphaFoldDB" id="M7N6Q9"/>
<dbReference type="eggNOG" id="COG2227">
    <property type="taxonomic scope" value="Bacteria"/>
</dbReference>
<dbReference type="RefSeq" id="WP_009193966.1">
    <property type="nucleotide sequence ID" value="NZ_AODQ01000008.1"/>
</dbReference>
<keyword evidence="2" id="KW-0489">Methyltransferase</keyword>
<protein>
    <submittedName>
        <fullName evidence="2">Putative S-adenosylmethionine-dependent methyltransferase</fullName>
        <ecNumber evidence="2">2.1.1.-</ecNumber>
    </submittedName>
</protein>
<dbReference type="PATRIC" id="fig|1279009.4.peg.570"/>
<dbReference type="EC" id="2.1.1.-" evidence="2"/>
<evidence type="ECO:0000313" key="3">
    <source>
        <dbReference type="Proteomes" id="UP000011910"/>
    </source>
</evidence>
<feature type="domain" description="Methyltransferase type 11" evidence="1">
    <location>
        <begin position="40"/>
        <end position="130"/>
    </location>
</feature>
<comment type="caution">
    <text evidence="2">The sequence shown here is derived from an EMBL/GenBank/DDBJ whole genome shotgun (WGS) entry which is preliminary data.</text>
</comment>
<dbReference type="GO" id="GO:0008757">
    <property type="term" value="F:S-adenosylmethionine-dependent methyltransferase activity"/>
    <property type="evidence" value="ECO:0007669"/>
    <property type="project" value="InterPro"/>
</dbReference>
<dbReference type="PANTHER" id="PTHR42912:SF85">
    <property type="entry name" value="METHYLTRANSFERASE TYPE 11"/>
    <property type="match status" value="1"/>
</dbReference>
<gene>
    <name evidence="2" type="ORF">ADICEAN_00559</name>
</gene>
<accession>M7N6Q9</accession>
<dbReference type="GO" id="GO:0032259">
    <property type="term" value="P:methylation"/>
    <property type="evidence" value="ECO:0007669"/>
    <property type="project" value="UniProtKB-KW"/>
</dbReference>
<name>M7N6Q9_9BACT</name>
<dbReference type="EMBL" id="AODQ01000008">
    <property type="protein sequence ID" value="EMR04273.1"/>
    <property type="molecule type" value="Genomic_DNA"/>
</dbReference>
<keyword evidence="3" id="KW-1185">Reference proteome</keyword>
<dbReference type="SUPFAM" id="SSF53335">
    <property type="entry name" value="S-adenosyl-L-methionine-dependent methyltransferases"/>
    <property type="match status" value="1"/>
</dbReference>
<dbReference type="Gene3D" id="3.40.50.150">
    <property type="entry name" value="Vaccinia Virus protein VP39"/>
    <property type="match status" value="1"/>
</dbReference>
<dbReference type="PANTHER" id="PTHR42912">
    <property type="entry name" value="METHYLTRANSFERASE"/>
    <property type="match status" value="1"/>
</dbReference>
<dbReference type="STRING" id="1279009.ADICEAN_00559"/>
<dbReference type="OrthoDB" id="3896938at2"/>
<dbReference type="InterPro" id="IPR029063">
    <property type="entry name" value="SAM-dependent_MTases_sf"/>
</dbReference>
<dbReference type="InterPro" id="IPR050508">
    <property type="entry name" value="Methyltransf_Superfamily"/>
</dbReference>
<dbReference type="Proteomes" id="UP000011910">
    <property type="component" value="Unassembled WGS sequence"/>
</dbReference>
<dbReference type="CDD" id="cd02440">
    <property type="entry name" value="AdoMet_MTases"/>
    <property type="match status" value="1"/>
</dbReference>
<proteinExistence type="predicted"/>
<organism evidence="2 3">
    <name type="scientific">Cesiribacter andamanensis AMV16</name>
    <dbReference type="NCBI Taxonomy" id="1279009"/>
    <lineage>
        <taxon>Bacteria</taxon>
        <taxon>Pseudomonadati</taxon>
        <taxon>Bacteroidota</taxon>
        <taxon>Cytophagia</taxon>
        <taxon>Cytophagales</taxon>
        <taxon>Cesiribacteraceae</taxon>
        <taxon>Cesiribacter</taxon>
    </lineage>
</organism>
<dbReference type="InterPro" id="IPR013216">
    <property type="entry name" value="Methyltransf_11"/>
</dbReference>